<dbReference type="RefSeq" id="XP_001015053.2">
    <property type="nucleotide sequence ID" value="XM_001015053.2"/>
</dbReference>
<evidence type="ECO:0000313" key="2">
    <source>
        <dbReference type="Proteomes" id="UP000009168"/>
    </source>
</evidence>
<reference evidence="2" key="1">
    <citation type="journal article" date="2006" name="PLoS Biol.">
        <title>Macronuclear genome sequence of the ciliate Tetrahymena thermophila, a model eukaryote.</title>
        <authorList>
            <person name="Eisen J.A."/>
            <person name="Coyne R.S."/>
            <person name="Wu M."/>
            <person name="Wu D."/>
            <person name="Thiagarajan M."/>
            <person name="Wortman J.R."/>
            <person name="Badger J.H."/>
            <person name="Ren Q."/>
            <person name="Amedeo P."/>
            <person name="Jones K.M."/>
            <person name="Tallon L.J."/>
            <person name="Delcher A.L."/>
            <person name="Salzberg S.L."/>
            <person name="Silva J.C."/>
            <person name="Haas B.J."/>
            <person name="Majoros W.H."/>
            <person name="Farzad M."/>
            <person name="Carlton J.M."/>
            <person name="Smith R.K. Jr."/>
            <person name="Garg J."/>
            <person name="Pearlman R.E."/>
            <person name="Karrer K.M."/>
            <person name="Sun L."/>
            <person name="Manning G."/>
            <person name="Elde N.C."/>
            <person name="Turkewitz A.P."/>
            <person name="Asai D.J."/>
            <person name="Wilkes D.E."/>
            <person name="Wang Y."/>
            <person name="Cai H."/>
            <person name="Collins K."/>
            <person name="Stewart B.A."/>
            <person name="Lee S.R."/>
            <person name="Wilamowska K."/>
            <person name="Weinberg Z."/>
            <person name="Ruzzo W.L."/>
            <person name="Wloga D."/>
            <person name="Gaertig J."/>
            <person name="Frankel J."/>
            <person name="Tsao C.-C."/>
            <person name="Gorovsky M.A."/>
            <person name="Keeling P.J."/>
            <person name="Waller R.F."/>
            <person name="Patron N.J."/>
            <person name="Cherry J.M."/>
            <person name="Stover N.A."/>
            <person name="Krieger C.J."/>
            <person name="del Toro C."/>
            <person name="Ryder H.F."/>
            <person name="Williamson S.C."/>
            <person name="Barbeau R.A."/>
            <person name="Hamilton E.P."/>
            <person name="Orias E."/>
        </authorList>
    </citation>
    <scope>NUCLEOTIDE SEQUENCE [LARGE SCALE GENOMIC DNA]</scope>
    <source>
        <strain evidence="2">SB210</strain>
    </source>
</reference>
<dbReference type="HOGENOM" id="CLU_3261760_0_0_1"/>
<protein>
    <submittedName>
        <fullName evidence="1">Uncharacterized protein</fullName>
    </submittedName>
</protein>
<name>Q23DX9_TETTS</name>
<accession>Q23DX9</accession>
<dbReference type="InParanoid" id="Q23DX9"/>
<evidence type="ECO:0000313" key="1">
    <source>
        <dbReference type="EMBL" id="EAR94808.2"/>
    </source>
</evidence>
<dbReference type="GeneID" id="7826444"/>
<keyword evidence="2" id="KW-1185">Reference proteome</keyword>
<proteinExistence type="predicted"/>
<dbReference type="Proteomes" id="UP000009168">
    <property type="component" value="Unassembled WGS sequence"/>
</dbReference>
<sequence length="69" mass="8143">MHKNLGEIRICLNQKENYIIINKRGVDMCVSINYSNKISYQVSGNHRVLVLYSLSGNLKHYLKYLSYKY</sequence>
<dbReference type="KEGG" id="tet:TTHERM_00675810"/>
<dbReference type="AlphaFoldDB" id="Q23DX9"/>
<organism evidence="1 2">
    <name type="scientific">Tetrahymena thermophila (strain SB210)</name>
    <dbReference type="NCBI Taxonomy" id="312017"/>
    <lineage>
        <taxon>Eukaryota</taxon>
        <taxon>Sar</taxon>
        <taxon>Alveolata</taxon>
        <taxon>Ciliophora</taxon>
        <taxon>Intramacronucleata</taxon>
        <taxon>Oligohymenophorea</taxon>
        <taxon>Hymenostomatida</taxon>
        <taxon>Tetrahymenina</taxon>
        <taxon>Tetrahymenidae</taxon>
        <taxon>Tetrahymena</taxon>
    </lineage>
</organism>
<gene>
    <name evidence="1" type="ORF">TTHERM_00675810</name>
</gene>
<dbReference type="EMBL" id="GG662711">
    <property type="protein sequence ID" value="EAR94808.2"/>
    <property type="molecule type" value="Genomic_DNA"/>
</dbReference>